<feature type="transmembrane region" description="Helical" evidence="1">
    <location>
        <begin position="79"/>
        <end position="100"/>
    </location>
</feature>
<evidence type="ECO:0000256" key="1">
    <source>
        <dbReference type="SAM" id="Phobius"/>
    </source>
</evidence>
<keyword evidence="1" id="KW-0812">Transmembrane</keyword>
<feature type="transmembrane region" description="Helical" evidence="1">
    <location>
        <begin position="106"/>
        <end position="128"/>
    </location>
</feature>
<feature type="transmembrane region" description="Helical" evidence="1">
    <location>
        <begin position="135"/>
        <end position="155"/>
    </location>
</feature>
<proteinExistence type="predicted"/>
<reference evidence="2 3" key="1">
    <citation type="submission" date="2024-02" db="EMBL/GenBank/DDBJ databases">
        <authorList>
            <person name="Grouzdev D."/>
        </authorList>
    </citation>
    <scope>NUCLEOTIDE SEQUENCE [LARGE SCALE GENOMIC DNA]</scope>
    <source>
        <strain evidence="2 3">9N</strain>
    </source>
</reference>
<name>A0ABU7XCH7_9HYPH</name>
<comment type="caution">
    <text evidence="2">The sequence shown here is derived from an EMBL/GenBank/DDBJ whole genome shotgun (WGS) entry which is preliminary data.</text>
</comment>
<evidence type="ECO:0000313" key="3">
    <source>
        <dbReference type="Proteomes" id="UP001350748"/>
    </source>
</evidence>
<feature type="transmembrane region" description="Helical" evidence="1">
    <location>
        <begin position="35"/>
        <end position="59"/>
    </location>
</feature>
<gene>
    <name evidence="2" type="ORF">V3H18_00005</name>
</gene>
<protein>
    <submittedName>
        <fullName evidence="2">Sodium:solute symporter</fullName>
    </submittedName>
</protein>
<evidence type="ECO:0000313" key="2">
    <source>
        <dbReference type="EMBL" id="MEF3364910.1"/>
    </source>
</evidence>
<organism evidence="2 3">
    <name type="scientific">Methylocystis borbori</name>
    <dbReference type="NCBI Taxonomy" id="3118750"/>
    <lineage>
        <taxon>Bacteria</taxon>
        <taxon>Pseudomonadati</taxon>
        <taxon>Pseudomonadota</taxon>
        <taxon>Alphaproteobacteria</taxon>
        <taxon>Hyphomicrobiales</taxon>
        <taxon>Methylocystaceae</taxon>
        <taxon>Methylocystis</taxon>
    </lineage>
</organism>
<keyword evidence="1" id="KW-0472">Membrane</keyword>
<feature type="transmembrane region" description="Helical" evidence="1">
    <location>
        <begin position="161"/>
        <end position="183"/>
    </location>
</feature>
<accession>A0ABU7XCH7</accession>
<keyword evidence="3" id="KW-1185">Reference proteome</keyword>
<dbReference type="Proteomes" id="UP001350748">
    <property type="component" value="Unassembled WGS sequence"/>
</dbReference>
<dbReference type="InterPro" id="IPR038377">
    <property type="entry name" value="Na/Glc_symporter_sf"/>
</dbReference>
<sequence length="212" mass="20779">TGAPLEARDVRPADGAYLLEALPQATDLGAAASGLLASAMAALGLILAAAGLQACATAVGHDAFYRLRGEIDLTSRRLAISRVTLVAVSTLGYAASLTGLVAPATLVAAALAISAACVAPSLALAFWPRAGDREALAALAGGVLGLTASLAAAPPNGRIEIYALAGLAGAALGLASGVMSGLAGGKEKPAARAFIARMLHGDAPMFEPDKGA</sequence>
<dbReference type="Gene3D" id="1.20.1730.10">
    <property type="entry name" value="Sodium/glucose cotransporter"/>
    <property type="match status" value="1"/>
</dbReference>
<feature type="non-terminal residue" evidence="2">
    <location>
        <position position="1"/>
    </location>
</feature>
<dbReference type="EMBL" id="JAZHYN010000001">
    <property type="protein sequence ID" value="MEF3364910.1"/>
    <property type="molecule type" value="Genomic_DNA"/>
</dbReference>
<keyword evidence="1" id="KW-1133">Transmembrane helix</keyword>